<feature type="region of interest" description="Disordered" evidence="4">
    <location>
        <begin position="396"/>
        <end position="544"/>
    </location>
</feature>
<feature type="compositionally biased region" description="Polar residues" evidence="4">
    <location>
        <begin position="493"/>
        <end position="504"/>
    </location>
</feature>
<dbReference type="GO" id="GO:0006508">
    <property type="term" value="P:proteolysis"/>
    <property type="evidence" value="ECO:0007669"/>
    <property type="project" value="UniProtKB-KW"/>
</dbReference>
<dbReference type="Pfam" id="PF01388">
    <property type="entry name" value="ARID"/>
    <property type="match status" value="1"/>
</dbReference>
<dbReference type="InterPro" id="IPR051232">
    <property type="entry name" value="ARID/SWI1_ChromRemod"/>
</dbReference>
<evidence type="ECO:0000313" key="6">
    <source>
        <dbReference type="EMBL" id="CDW32375.1"/>
    </source>
</evidence>
<feature type="compositionally biased region" description="Polar residues" evidence="4">
    <location>
        <begin position="797"/>
        <end position="810"/>
    </location>
</feature>
<feature type="compositionally biased region" description="Low complexity" evidence="4">
    <location>
        <begin position="759"/>
        <end position="777"/>
    </location>
</feature>
<dbReference type="SMART" id="SM01014">
    <property type="entry name" value="ARID"/>
    <property type="match status" value="1"/>
</dbReference>
<dbReference type="Gene3D" id="1.10.150.60">
    <property type="entry name" value="ARID DNA-binding domain"/>
    <property type="match status" value="1"/>
</dbReference>
<keyword evidence="1" id="KW-0805">Transcription regulation</keyword>
<dbReference type="GO" id="GO:0005634">
    <property type="term" value="C:nucleus"/>
    <property type="evidence" value="ECO:0007669"/>
    <property type="project" value="TreeGrafter"/>
</dbReference>
<gene>
    <name evidence="6" type="primary">H6</name>
</gene>
<feature type="region of interest" description="Disordered" evidence="4">
    <location>
        <begin position="248"/>
        <end position="271"/>
    </location>
</feature>
<feature type="compositionally biased region" description="Low complexity" evidence="4">
    <location>
        <begin position="256"/>
        <end position="271"/>
    </location>
</feature>
<reference evidence="6" key="1">
    <citation type="submission" date="2014-05" db="EMBL/GenBank/DDBJ databases">
        <authorList>
            <person name="Chronopoulou M."/>
        </authorList>
    </citation>
    <scope>NUCLEOTIDE SEQUENCE</scope>
    <source>
        <tissue evidence="6">Whole organism</tissue>
    </source>
</reference>
<evidence type="ECO:0000256" key="3">
    <source>
        <dbReference type="ARBA" id="ARBA00023242"/>
    </source>
</evidence>
<proteinExistence type="predicted"/>
<feature type="compositionally biased region" description="Polar residues" evidence="4">
    <location>
        <begin position="1030"/>
        <end position="1040"/>
    </location>
</feature>
<feature type="compositionally biased region" description="Low complexity" evidence="4">
    <location>
        <begin position="811"/>
        <end position="828"/>
    </location>
</feature>
<dbReference type="GO" id="GO:0006357">
    <property type="term" value="P:regulation of transcription by RNA polymerase II"/>
    <property type="evidence" value="ECO:0007669"/>
    <property type="project" value="TreeGrafter"/>
</dbReference>
<evidence type="ECO:0000256" key="1">
    <source>
        <dbReference type="ARBA" id="ARBA00023015"/>
    </source>
</evidence>
<dbReference type="SMART" id="SM00501">
    <property type="entry name" value="BRIGHT"/>
    <property type="match status" value="1"/>
</dbReference>
<feature type="compositionally biased region" description="Polar residues" evidence="4">
    <location>
        <begin position="997"/>
        <end position="1014"/>
    </location>
</feature>
<feature type="compositionally biased region" description="Polar residues" evidence="4">
    <location>
        <begin position="466"/>
        <end position="475"/>
    </location>
</feature>
<dbReference type="PROSITE" id="PS51011">
    <property type="entry name" value="ARID"/>
    <property type="match status" value="1"/>
</dbReference>
<accession>A0A0K2U2V8</accession>
<sequence>MDTKKFSFVGPSCGTHASYTFYKAIKYKDKGGKSKILSLGEFFFVKIWSNSDIVAVGELQLIWEDKNANQILSSLRLYFLPEYTPEGRLHTHGEDEVVAVSEKAVLRVVDLLDWIARPSEVVWDRGLKGVHHPDAPSLSLGDHSLYPDFLSDIRQEKVSIGDLCAKDDLAVIIRSVPQYTRYRSLLKRIAGQEKAWISNSLVLALGGFTAPTRNTFVLFCREHFDYPELEEHPYLCNHLAPKLKGRPRKKKYSFKSPGSPESESASSESSLSTPVPVYKAEKSTSSKNGVKKDLVLILSQKNTKEELDFLKRLIRFMERRHTPIERPPMLGFKQIDLHLFFDKVSKLGGYEACMSKKLWKAVYDDIGGNPQNTSAATCTRRHYEKFLLPYEQYRKGQEDKKMSLNPKSSSDIVEDESVERDSASSPSNMDTKVDKSETLNNSLASSQKQQSSPNPEEYKNEDESENNAADTSIEGSQHEQQADSPTSEPPPALTNSAPAITNKNEMSESIPDEMDKKEAEEEENTRSSLSPQLMRNIKDSAGEIIPDVTITKQSVPKPSGSPLISQLNNMEQRMQSESPQMHIDPDGKRLQIDDLIIIPNNINAGTPEGGSALQNLAKIASRYQNQGAKKPDGMEYPMGMDEGPSLPLKRPKLSSDEGSAQHHPLPLPFSNGNNKKGGGLGASGMNSAAAASLFSLLPPNVLSTPWTSKTQTTTSNSPSKSLFSSFPGLADAMKLGADGYHLLQFYENQMKSAANALATNPSSGGSPSRNPSSTGGLNSEALLALYEKELKTAQQSLSAKLNGGSSKTSETTTPKLSVPVSSPSTTPVPKDRNKVCKPPPETKRPPSLMQTPCAFVQTTNIYTNPLSELTQVREAAKTQQHNSQTAVQGLDLTFSRYSTASSGTSSPGILNLKTEKYLMDLSVKKEGLSVFKSETKANPFSAEALLSKPTKHPDLAKVSPSLSVRSGLTMSSGRSSTPELSFRNSKPPSPATPPAVSKSQMVRSSNYPATSHSPSIGGEGSKRSPWHTPVGSSRNNSPVTSGKPAIPVSPVVRENKMKQQQQQPNPADFASSLMGLANSFMPQSSGGNSNSSVAAQVNPYLALMASTAAGGGLPSKNLTSSHGGSGNPPGFPQTPLMDPATSAYYAALYSQQMFGAAGLNPFAGLGSNPAAAGLRPAFHTPTSVSSGNNHPSQSTGLDHLQASALQAMMARSSAAAAAAAAAANPYNAANYAGLTTGFLGLPPHPPRKDT</sequence>
<keyword evidence="2" id="KW-0804">Transcription</keyword>
<evidence type="ECO:0000256" key="2">
    <source>
        <dbReference type="ARBA" id="ARBA00023163"/>
    </source>
</evidence>
<feature type="region of interest" description="Disordered" evidence="4">
    <location>
        <begin position="627"/>
        <end position="681"/>
    </location>
</feature>
<keyword evidence="6" id="KW-0378">Hydrolase</keyword>
<name>A0A0K2U2V8_LEPSM</name>
<dbReference type="PANTHER" id="PTHR13964">
    <property type="entry name" value="RBP-RELATED"/>
    <property type="match status" value="1"/>
</dbReference>
<dbReference type="GO" id="GO:0008233">
    <property type="term" value="F:peptidase activity"/>
    <property type="evidence" value="ECO:0007669"/>
    <property type="project" value="UniProtKB-KW"/>
</dbReference>
<dbReference type="InterPro" id="IPR001606">
    <property type="entry name" value="ARID_dom"/>
</dbReference>
<feature type="region of interest" description="Disordered" evidence="4">
    <location>
        <begin position="1114"/>
        <end position="1134"/>
    </location>
</feature>
<dbReference type="OrthoDB" id="1938591at2759"/>
<protein>
    <submittedName>
        <fullName evidence="6">Serine protease H6 [Tribolium castaneum]</fullName>
    </submittedName>
</protein>
<organism evidence="6">
    <name type="scientific">Lepeophtheirus salmonis</name>
    <name type="common">Salmon louse</name>
    <name type="synonym">Caligus salmonis</name>
    <dbReference type="NCBI Taxonomy" id="72036"/>
    <lineage>
        <taxon>Eukaryota</taxon>
        <taxon>Metazoa</taxon>
        <taxon>Ecdysozoa</taxon>
        <taxon>Arthropoda</taxon>
        <taxon>Crustacea</taxon>
        <taxon>Multicrustacea</taxon>
        <taxon>Hexanauplia</taxon>
        <taxon>Copepoda</taxon>
        <taxon>Siphonostomatoida</taxon>
        <taxon>Caligidae</taxon>
        <taxon>Lepeophtheirus</taxon>
    </lineage>
</organism>
<dbReference type="EMBL" id="HACA01015014">
    <property type="protein sequence ID" value="CDW32375.1"/>
    <property type="molecule type" value="Transcribed_RNA"/>
</dbReference>
<evidence type="ECO:0000259" key="5">
    <source>
        <dbReference type="PROSITE" id="PS51011"/>
    </source>
</evidence>
<feature type="compositionally biased region" description="Polar residues" evidence="4">
    <location>
        <begin position="438"/>
        <end position="454"/>
    </location>
</feature>
<dbReference type="InterPro" id="IPR036431">
    <property type="entry name" value="ARID_dom_sf"/>
</dbReference>
<feature type="compositionally biased region" description="Polar residues" evidence="4">
    <location>
        <begin position="960"/>
        <end position="986"/>
    </location>
</feature>
<feature type="region of interest" description="Disordered" evidence="4">
    <location>
        <begin position="757"/>
        <end position="777"/>
    </location>
</feature>
<dbReference type="GO" id="GO:0000976">
    <property type="term" value="F:transcription cis-regulatory region binding"/>
    <property type="evidence" value="ECO:0007669"/>
    <property type="project" value="TreeGrafter"/>
</dbReference>
<feature type="region of interest" description="Disordered" evidence="4">
    <location>
        <begin position="951"/>
        <end position="1047"/>
    </location>
</feature>
<dbReference type="PANTHER" id="PTHR13964:SF44">
    <property type="entry name" value="ARID DOMAIN-CONTAINING PROTEIN"/>
    <property type="match status" value="1"/>
</dbReference>
<feature type="region of interest" description="Disordered" evidence="4">
    <location>
        <begin position="797"/>
        <end position="848"/>
    </location>
</feature>
<dbReference type="SUPFAM" id="SSF46774">
    <property type="entry name" value="ARID-like"/>
    <property type="match status" value="1"/>
</dbReference>
<keyword evidence="6" id="KW-0645">Protease</keyword>
<keyword evidence="3" id="KW-0539">Nucleus</keyword>
<evidence type="ECO:0000256" key="4">
    <source>
        <dbReference type="SAM" id="MobiDB-lite"/>
    </source>
</evidence>
<feature type="domain" description="ARID" evidence="5">
    <location>
        <begin position="303"/>
        <end position="395"/>
    </location>
</feature>
<feature type="compositionally biased region" description="Basic and acidic residues" evidence="4">
    <location>
        <begin position="829"/>
        <end position="844"/>
    </location>
</feature>
<dbReference type="AlphaFoldDB" id="A0A0K2U2V8"/>